<dbReference type="SUPFAM" id="SSF101738">
    <property type="entry name" value="SspB-like"/>
    <property type="match status" value="1"/>
</dbReference>
<gene>
    <name evidence="2" type="ORF">ABS361_02955</name>
</gene>
<proteinExistence type="predicted"/>
<dbReference type="Pfam" id="PF04386">
    <property type="entry name" value="SspB"/>
    <property type="match status" value="1"/>
</dbReference>
<accession>A0AAU7XCV1</accession>
<dbReference type="InterPro" id="IPR036760">
    <property type="entry name" value="SspB-like_sf"/>
</dbReference>
<feature type="compositionally biased region" description="Basic and acidic residues" evidence="1">
    <location>
        <begin position="174"/>
        <end position="198"/>
    </location>
</feature>
<evidence type="ECO:0000256" key="1">
    <source>
        <dbReference type="SAM" id="MobiDB-lite"/>
    </source>
</evidence>
<dbReference type="GO" id="GO:0008233">
    <property type="term" value="F:peptidase activity"/>
    <property type="evidence" value="ECO:0007669"/>
    <property type="project" value="UniProtKB-KW"/>
</dbReference>
<sequence length="214" mass="23379">MTQDLIRYDVLVQDALRGVVRKILAEVAQTGLPGQHHFYISFDTQHPGVRLSSRIRARYPEEMTIVLQHQFWDLTVTDHGFEVGLSFSGIPEKLLVPFVAVKGFFDPSVQFGLQFEVAREGEAKGETKPAEAPAKPVLKPVDTETAQDDVVAPALPAIAPAPAPVEPLKPAAKLADKAEPKPETDVKADAAKDEKPAEPPKATVVSLDQFRKKT</sequence>
<reference evidence="2" key="1">
    <citation type="submission" date="2024-06" db="EMBL/GenBank/DDBJ databases">
        <title>Methylostella associata gen. nov., sp. nov., a novel Ancalomicrobiaceae-affiliated facultatively methylotrophic bacteria that feed on methanotrophs of the genus Methylococcus.</title>
        <authorList>
            <person name="Saltykova V."/>
            <person name="Danilova O.V."/>
            <person name="Oshkin I.Y."/>
            <person name="Belova S.E."/>
            <person name="Pimenov N.V."/>
            <person name="Dedysh S.N."/>
        </authorList>
    </citation>
    <scope>NUCLEOTIDE SEQUENCE</scope>
    <source>
        <strain evidence="2">S20</strain>
    </source>
</reference>
<dbReference type="AlphaFoldDB" id="A0AAU7XCV1"/>
<keyword evidence="2" id="KW-0645">Protease</keyword>
<evidence type="ECO:0000313" key="2">
    <source>
        <dbReference type="EMBL" id="XBY45264.1"/>
    </source>
</evidence>
<keyword evidence="2" id="KW-0378">Hydrolase</keyword>
<protein>
    <submittedName>
        <fullName evidence="2">ClpXP protease specificity-enhancing factor SspB</fullName>
    </submittedName>
</protein>
<dbReference type="InterPro" id="IPR007481">
    <property type="entry name" value="SspB"/>
</dbReference>
<dbReference type="KEGG" id="mflg:ABS361_02955"/>
<dbReference type="RefSeq" id="WP_407050354.1">
    <property type="nucleotide sequence ID" value="NZ_CP158568.1"/>
</dbReference>
<organism evidence="2">
    <name type="scientific">Methyloraptor flagellatus</name>
    <dbReference type="NCBI Taxonomy" id="3162530"/>
    <lineage>
        <taxon>Bacteria</taxon>
        <taxon>Pseudomonadati</taxon>
        <taxon>Pseudomonadota</taxon>
        <taxon>Alphaproteobacteria</taxon>
        <taxon>Hyphomicrobiales</taxon>
        <taxon>Ancalomicrobiaceae</taxon>
        <taxon>Methyloraptor</taxon>
    </lineage>
</organism>
<feature type="region of interest" description="Disordered" evidence="1">
    <location>
        <begin position="160"/>
        <end position="214"/>
    </location>
</feature>
<dbReference type="Gene3D" id="2.30.30.220">
    <property type="entry name" value="SspB-like"/>
    <property type="match status" value="1"/>
</dbReference>
<dbReference type="GO" id="GO:0006508">
    <property type="term" value="P:proteolysis"/>
    <property type="evidence" value="ECO:0007669"/>
    <property type="project" value="UniProtKB-KW"/>
</dbReference>
<name>A0AAU7XCV1_9HYPH</name>
<dbReference type="EMBL" id="CP158568">
    <property type="protein sequence ID" value="XBY45264.1"/>
    <property type="molecule type" value="Genomic_DNA"/>
</dbReference>